<dbReference type="RefSeq" id="WP_149297419.1">
    <property type="nucleotide sequence ID" value="NZ_CP043473.1"/>
</dbReference>
<accession>A0A5C1DII2</accession>
<dbReference type="InterPro" id="IPR006171">
    <property type="entry name" value="TOPRIM_dom"/>
</dbReference>
<evidence type="ECO:0000259" key="8">
    <source>
        <dbReference type="SMART" id="SM00778"/>
    </source>
</evidence>
<dbReference type="GO" id="GO:0008270">
    <property type="term" value="F:zinc ion binding"/>
    <property type="evidence" value="ECO:0007669"/>
    <property type="project" value="InterPro"/>
</dbReference>
<dbReference type="InterPro" id="IPR036977">
    <property type="entry name" value="DNA_primase_Znf_CHC2"/>
</dbReference>
<proteinExistence type="predicted"/>
<keyword evidence="2" id="KW-0639">Primosome</keyword>
<dbReference type="Pfam" id="PF13362">
    <property type="entry name" value="Toprim_3"/>
    <property type="match status" value="1"/>
</dbReference>
<protein>
    <submittedName>
        <fullName evidence="9">Zinc-binding protein</fullName>
    </submittedName>
</protein>
<dbReference type="GO" id="GO:1990077">
    <property type="term" value="C:primosome complex"/>
    <property type="evidence" value="ECO:0007669"/>
    <property type="project" value="UniProtKB-KW"/>
</dbReference>
<sequence>MRFNTDELRRQTVGRWPDILTAMGISAEVLARRRNQPCPACGGTDRFQWIDKGSGRFVCRGIDNQGGDGFALVQHWLGCDFLAAARAVAGVLGLDSTQPLPERPTPAQTPAKRQKDQRAAIVRLWQEAEAITAGDPVARYLAGRGLVLEPCPDALRHHPALPYWAEVAGRPVLLGHFPAMLGAVSSPSGALVALHRTYLNDAGGKADIRHPTSGEALKVKKLMAGREGDMRGAAIRLQPPEDGRLALAEGIETALAVALGSRMPCWAAVSAWGMANAAIPDAAGEVFIMADNDASQTGQKAAEALARRLVSDGREVRILTPSTPGADWLDVLTATRKPQ</sequence>
<dbReference type="SUPFAM" id="SSF57783">
    <property type="entry name" value="Zinc beta-ribbon"/>
    <property type="match status" value="1"/>
</dbReference>
<keyword evidence="3" id="KW-0808">Transferase</keyword>
<name>A0A5C1DII2_9NEIS</name>
<evidence type="ECO:0000256" key="4">
    <source>
        <dbReference type="ARBA" id="ARBA00022695"/>
    </source>
</evidence>
<evidence type="ECO:0000313" key="10">
    <source>
        <dbReference type="Proteomes" id="UP000322079"/>
    </source>
</evidence>
<evidence type="ECO:0000256" key="6">
    <source>
        <dbReference type="ARBA" id="ARBA00023163"/>
    </source>
</evidence>
<dbReference type="AlphaFoldDB" id="A0A5C1DII2"/>
<reference evidence="9 10" key="1">
    <citation type="submission" date="2019-08" db="EMBL/GenBank/DDBJ databases">
        <title>Chromobacterium paludis, a novel bacterium isolated from a Maryland marsh pond.</title>
        <authorList>
            <person name="Blackburn M.B."/>
            <person name="Gundersen-Rindal D.E."/>
        </authorList>
    </citation>
    <scope>NUCLEOTIDE SEQUENCE [LARGE SCALE GENOMIC DNA]</scope>
    <source>
        <strain evidence="10">IIBBL 257-1</strain>
    </source>
</reference>
<dbReference type="KEGG" id="chrm:FYK34_14045"/>
<dbReference type="Pfam" id="PF23639">
    <property type="entry name" value="DUF7146"/>
    <property type="match status" value="1"/>
</dbReference>
<feature type="domain" description="DNA primase/helicase Gp4 N-terminal Bacteriophage T7-like" evidence="8">
    <location>
        <begin position="33"/>
        <end position="70"/>
    </location>
</feature>
<evidence type="ECO:0000256" key="7">
    <source>
        <dbReference type="SAM" id="MobiDB-lite"/>
    </source>
</evidence>
<keyword evidence="1" id="KW-0240">DNA-directed RNA polymerase</keyword>
<evidence type="ECO:0000256" key="1">
    <source>
        <dbReference type="ARBA" id="ARBA00022478"/>
    </source>
</evidence>
<organism evidence="9 10">
    <name type="scientific">Chromobacterium paludis</name>
    <dbReference type="NCBI Taxonomy" id="2605945"/>
    <lineage>
        <taxon>Bacteria</taxon>
        <taxon>Pseudomonadati</taxon>
        <taxon>Pseudomonadota</taxon>
        <taxon>Betaproteobacteria</taxon>
        <taxon>Neisseriales</taxon>
        <taxon>Chromobacteriaceae</taxon>
        <taxon>Chromobacterium</taxon>
    </lineage>
</organism>
<evidence type="ECO:0000256" key="3">
    <source>
        <dbReference type="ARBA" id="ARBA00022679"/>
    </source>
</evidence>
<evidence type="ECO:0000256" key="5">
    <source>
        <dbReference type="ARBA" id="ARBA00022705"/>
    </source>
</evidence>
<keyword evidence="10" id="KW-1185">Reference proteome</keyword>
<keyword evidence="4" id="KW-0548">Nucleotidyltransferase</keyword>
<dbReference type="InterPro" id="IPR034154">
    <property type="entry name" value="TOPRIM_DnaG/twinkle"/>
</dbReference>
<dbReference type="CDD" id="cd01029">
    <property type="entry name" value="TOPRIM_primases"/>
    <property type="match status" value="1"/>
</dbReference>
<dbReference type="Pfam" id="PF08273">
    <property type="entry name" value="Zn_Ribbon_Prim"/>
    <property type="match status" value="1"/>
</dbReference>
<dbReference type="GO" id="GO:0006269">
    <property type="term" value="P:DNA replication, synthesis of primer"/>
    <property type="evidence" value="ECO:0007669"/>
    <property type="project" value="UniProtKB-KW"/>
</dbReference>
<feature type="region of interest" description="Disordered" evidence="7">
    <location>
        <begin position="95"/>
        <end position="115"/>
    </location>
</feature>
<evidence type="ECO:0000313" key="9">
    <source>
        <dbReference type="EMBL" id="QEL56606.1"/>
    </source>
</evidence>
<dbReference type="Gene3D" id="3.90.580.10">
    <property type="entry name" value="Zinc finger, CHC2-type domain"/>
    <property type="match status" value="1"/>
</dbReference>
<keyword evidence="6" id="KW-0804">Transcription</keyword>
<dbReference type="GO" id="GO:0004386">
    <property type="term" value="F:helicase activity"/>
    <property type="evidence" value="ECO:0007669"/>
    <property type="project" value="InterPro"/>
</dbReference>
<dbReference type="EMBL" id="CP043473">
    <property type="protein sequence ID" value="QEL56606.1"/>
    <property type="molecule type" value="Genomic_DNA"/>
</dbReference>
<dbReference type="GO" id="GO:0016779">
    <property type="term" value="F:nucleotidyltransferase activity"/>
    <property type="evidence" value="ECO:0007669"/>
    <property type="project" value="UniProtKB-KW"/>
</dbReference>
<dbReference type="SMART" id="SM00778">
    <property type="entry name" value="Prim_Zn_Ribbon"/>
    <property type="match status" value="1"/>
</dbReference>
<dbReference type="InterPro" id="IPR013237">
    <property type="entry name" value="Phage_T7_Gp4_N"/>
</dbReference>
<dbReference type="Proteomes" id="UP000322079">
    <property type="component" value="Chromosome"/>
</dbReference>
<keyword evidence="5" id="KW-0235">DNA replication</keyword>
<evidence type="ECO:0000256" key="2">
    <source>
        <dbReference type="ARBA" id="ARBA00022515"/>
    </source>
</evidence>
<dbReference type="GO" id="GO:0003677">
    <property type="term" value="F:DNA binding"/>
    <property type="evidence" value="ECO:0007669"/>
    <property type="project" value="InterPro"/>
</dbReference>
<dbReference type="InterPro" id="IPR055570">
    <property type="entry name" value="DUF7146"/>
</dbReference>
<gene>
    <name evidence="9" type="ORF">FYK34_14045</name>
</gene>
<dbReference type="GO" id="GO:0000428">
    <property type="term" value="C:DNA-directed RNA polymerase complex"/>
    <property type="evidence" value="ECO:0007669"/>
    <property type="project" value="UniProtKB-KW"/>
</dbReference>